<sequence>MRFQSTTLEQRKHHVRDIISSFDRTTLPLEFRGDIFARIDEEQAGRASSEWTRQGDLTGTAMQWGSHDPASWETLNRWQPASPRARLFAEKLRRLFEDQFQKYEDLGSIPGQRTAAGTRASLGQICDRFHKLAEATIIDLKFRTEGHAHTADVLLDVLARVCRNHDEVAEVRRSPRTPTAGASEAAETSLYHALIHEPAPGAPDFMLEALETINELSPRTLAARSMRQRLQTIDALLRVRGSPFSYQTRFSSIVNN</sequence>
<protein>
    <submittedName>
        <fullName evidence="1">Uncharacterized protein</fullName>
    </submittedName>
</protein>
<proteinExistence type="predicted"/>
<dbReference type="GeneID" id="19172638"/>
<dbReference type="OrthoDB" id="5387895at2759"/>
<gene>
    <name evidence="1" type="ORF">A1O3_08551</name>
</gene>
<dbReference type="AlphaFoldDB" id="W9XNZ8"/>
<keyword evidence="2" id="KW-1185">Reference proteome</keyword>
<accession>W9XNZ8</accession>
<dbReference type="EMBL" id="AMGY01000008">
    <property type="protein sequence ID" value="EXJ79050.1"/>
    <property type="molecule type" value="Genomic_DNA"/>
</dbReference>
<comment type="caution">
    <text evidence="1">The sequence shown here is derived from an EMBL/GenBank/DDBJ whole genome shotgun (WGS) entry which is preliminary data.</text>
</comment>
<evidence type="ECO:0000313" key="2">
    <source>
        <dbReference type="Proteomes" id="UP000019478"/>
    </source>
</evidence>
<reference evidence="1 2" key="1">
    <citation type="submission" date="2013-03" db="EMBL/GenBank/DDBJ databases">
        <title>The Genome Sequence of Capronia epimyces CBS 606.96.</title>
        <authorList>
            <consortium name="The Broad Institute Genomics Platform"/>
            <person name="Cuomo C."/>
            <person name="de Hoog S."/>
            <person name="Gorbushina A."/>
            <person name="Walker B."/>
            <person name="Young S.K."/>
            <person name="Zeng Q."/>
            <person name="Gargeya S."/>
            <person name="Fitzgerald M."/>
            <person name="Haas B."/>
            <person name="Abouelleil A."/>
            <person name="Allen A.W."/>
            <person name="Alvarado L."/>
            <person name="Arachchi H.M."/>
            <person name="Berlin A.M."/>
            <person name="Chapman S.B."/>
            <person name="Gainer-Dewar J."/>
            <person name="Goldberg J."/>
            <person name="Griggs A."/>
            <person name="Gujja S."/>
            <person name="Hansen M."/>
            <person name="Howarth C."/>
            <person name="Imamovic A."/>
            <person name="Ireland A."/>
            <person name="Larimer J."/>
            <person name="McCowan C."/>
            <person name="Murphy C."/>
            <person name="Pearson M."/>
            <person name="Poon T.W."/>
            <person name="Priest M."/>
            <person name="Roberts A."/>
            <person name="Saif S."/>
            <person name="Shea T."/>
            <person name="Sisk P."/>
            <person name="Sykes S."/>
            <person name="Wortman J."/>
            <person name="Nusbaum C."/>
            <person name="Birren B."/>
        </authorList>
    </citation>
    <scope>NUCLEOTIDE SEQUENCE [LARGE SCALE GENOMIC DNA]</scope>
    <source>
        <strain evidence="1 2">CBS 606.96</strain>
    </source>
</reference>
<dbReference type="eggNOG" id="ENOG502SPNY">
    <property type="taxonomic scope" value="Eukaryota"/>
</dbReference>
<evidence type="ECO:0000313" key="1">
    <source>
        <dbReference type="EMBL" id="EXJ79050.1"/>
    </source>
</evidence>
<dbReference type="HOGENOM" id="CLU_086711_0_0_1"/>
<organism evidence="1 2">
    <name type="scientific">Capronia epimyces CBS 606.96</name>
    <dbReference type="NCBI Taxonomy" id="1182542"/>
    <lineage>
        <taxon>Eukaryota</taxon>
        <taxon>Fungi</taxon>
        <taxon>Dikarya</taxon>
        <taxon>Ascomycota</taxon>
        <taxon>Pezizomycotina</taxon>
        <taxon>Eurotiomycetes</taxon>
        <taxon>Chaetothyriomycetidae</taxon>
        <taxon>Chaetothyriales</taxon>
        <taxon>Herpotrichiellaceae</taxon>
        <taxon>Capronia</taxon>
    </lineage>
</organism>
<name>W9XNZ8_9EURO</name>
<dbReference type="RefSeq" id="XP_007736838.1">
    <property type="nucleotide sequence ID" value="XM_007738648.1"/>
</dbReference>
<dbReference type="Proteomes" id="UP000019478">
    <property type="component" value="Unassembled WGS sequence"/>
</dbReference>